<keyword evidence="8" id="KW-0235">DNA replication</keyword>
<dbReference type="Pfam" id="PF22608">
    <property type="entry name" value="DNAX_ATPase_lid"/>
    <property type="match status" value="1"/>
</dbReference>
<keyword evidence="4" id="KW-0862">Zinc</keyword>
<sequence>MSISYRKYRPQLFADVLGQDAIVTTLKNALYNSRLAHAYLFCGLRGTGKTSLLRILAKALNCQNLNAESEPCNQCSSCLDILNNCSLDVLEIDGASHRGIDDIRQMNETIGYAPTHGKYKIYIIDEVHMLTKEAFNALLKPLEEPPPTVKFIFATTESHKVLPTIISRCQRFDLNRISPELIIKKLKQILENLEISYEEEALFLISELSDGSLRDAESLLDQLICFDNSCITVKNATSTFALIDKSIFFKLDTAVEEYDLKVAFELSHDLFSSGKDFYYFINQLLQHYRNLIQYKLDRFPICLFGNQHSNYKASVAYYTLEQCLDILDYLIHWQQMISKISVKQILVETILLYIIRSKYRMHSSTLVQRLIQLESKLSIPATPSPEPLDPVVKPIENRKSSPSPTIQKPKSTPTSSPPAHQSRYDTLLRFAAVELEAVIKKES</sequence>
<evidence type="ECO:0000256" key="3">
    <source>
        <dbReference type="ARBA" id="ARBA00022741"/>
    </source>
</evidence>
<keyword evidence="3 8" id="KW-0547">Nucleotide-binding</keyword>
<organism evidence="11 12">
    <name type="scientific">Candidatus Rhabdochlamydia porcellionis</name>
    <dbReference type="NCBI Taxonomy" id="225148"/>
    <lineage>
        <taxon>Bacteria</taxon>
        <taxon>Pseudomonadati</taxon>
        <taxon>Chlamydiota</taxon>
        <taxon>Chlamydiia</taxon>
        <taxon>Parachlamydiales</taxon>
        <taxon>Candidatus Rhabdochlamydiaceae</taxon>
        <taxon>Candidatus Rhabdochlamydia</taxon>
    </lineage>
</organism>
<dbReference type="EC" id="2.7.7.7" evidence="8"/>
<dbReference type="InterPro" id="IPR050238">
    <property type="entry name" value="DNA_Rep/Repair_Clamp_Loader"/>
</dbReference>
<comment type="catalytic activity">
    <reaction evidence="7 8">
        <text>DNA(n) + a 2'-deoxyribonucleoside 5'-triphosphate = DNA(n+1) + diphosphate</text>
        <dbReference type="Rhea" id="RHEA:22508"/>
        <dbReference type="Rhea" id="RHEA-COMP:17339"/>
        <dbReference type="Rhea" id="RHEA-COMP:17340"/>
        <dbReference type="ChEBI" id="CHEBI:33019"/>
        <dbReference type="ChEBI" id="CHEBI:61560"/>
        <dbReference type="ChEBI" id="CHEBI:173112"/>
        <dbReference type="EC" id="2.7.7.7"/>
    </reaction>
</comment>
<dbReference type="Proteomes" id="UP000822862">
    <property type="component" value="Chromosome"/>
</dbReference>
<dbReference type="SUPFAM" id="SSF52540">
    <property type="entry name" value="P-loop containing nucleoside triphosphate hydrolases"/>
    <property type="match status" value="1"/>
</dbReference>
<proteinExistence type="inferred from homology"/>
<protein>
    <recommendedName>
        <fullName evidence="8">DNA polymerase III subunit gamma/tau</fullName>
        <ecNumber evidence="8">2.7.7.7</ecNumber>
    </recommendedName>
</protein>
<reference evidence="11 12" key="1">
    <citation type="submission" date="2021-05" db="EMBL/GenBank/DDBJ databases">
        <title>Ecology and evolution of chlamydial symbionts of arthropods.</title>
        <authorList>
            <person name="Halter T."/>
            <person name="Sixt B.S."/>
            <person name="Toenshoff E.R."/>
            <person name="Koestlbacher S."/>
            <person name="Schulz F."/>
            <person name="Kostanjsek R."/>
            <person name="Collingro A."/>
            <person name="Hendrickx F."/>
            <person name="Horn M."/>
        </authorList>
    </citation>
    <scope>NUCLEOTIDE SEQUENCE [LARGE SCALE GENOMIC DNA]</scope>
    <source>
        <strain evidence="11 12">15C</strain>
    </source>
</reference>
<dbReference type="InterPro" id="IPR045085">
    <property type="entry name" value="HLD_clamp_pol_III_gamma_tau"/>
</dbReference>
<feature type="region of interest" description="Disordered" evidence="9">
    <location>
        <begin position="382"/>
        <end position="421"/>
    </location>
</feature>
<evidence type="ECO:0000256" key="2">
    <source>
        <dbReference type="ARBA" id="ARBA00022723"/>
    </source>
</evidence>
<keyword evidence="2" id="KW-0479">Metal-binding</keyword>
<evidence type="ECO:0000256" key="9">
    <source>
        <dbReference type="SAM" id="MobiDB-lite"/>
    </source>
</evidence>
<dbReference type="CDD" id="cd00009">
    <property type="entry name" value="AAA"/>
    <property type="match status" value="1"/>
</dbReference>
<comment type="function">
    <text evidence="8">DNA polymerase III is a complex, multichain enzyme responsible for most of the replicative synthesis in bacteria. This DNA polymerase also exhibits 3' to 5' exonuclease activity.</text>
</comment>
<dbReference type="Gene3D" id="1.10.8.60">
    <property type="match status" value="1"/>
</dbReference>
<evidence type="ECO:0000256" key="4">
    <source>
        <dbReference type="ARBA" id="ARBA00022833"/>
    </source>
</evidence>
<dbReference type="Gene3D" id="3.40.50.300">
    <property type="entry name" value="P-loop containing nucleotide triphosphate hydrolases"/>
    <property type="match status" value="1"/>
</dbReference>
<evidence type="ECO:0000313" key="11">
    <source>
        <dbReference type="EMBL" id="QZA58484.1"/>
    </source>
</evidence>
<dbReference type="NCBIfam" id="NF004046">
    <property type="entry name" value="PRK05563.1"/>
    <property type="match status" value="1"/>
</dbReference>
<dbReference type="InterPro" id="IPR012763">
    <property type="entry name" value="DNA_pol_III_sug/sutau_N"/>
</dbReference>
<evidence type="ECO:0000256" key="8">
    <source>
        <dbReference type="RuleBase" id="RU364063"/>
    </source>
</evidence>
<dbReference type="InterPro" id="IPR003593">
    <property type="entry name" value="AAA+_ATPase"/>
</dbReference>
<evidence type="ECO:0000256" key="7">
    <source>
        <dbReference type="ARBA" id="ARBA00049244"/>
    </source>
</evidence>
<comment type="similarity">
    <text evidence="1 8">Belongs to the DnaX/STICHEL family.</text>
</comment>
<feature type="compositionally biased region" description="Low complexity" evidence="9">
    <location>
        <begin position="400"/>
        <end position="418"/>
    </location>
</feature>
<evidence type="ECO:0000256" key="6">
    <source>
        <dbReference type="ARBA" id="ARBA00022932"/>
    </source>
</evidence>
<evidence type="ECO:0000259" key="10">
    <source>
        <dbReference type="SMART" id="SM00382"/>
    </source>
</evidence>
<keyword evidence="12" id="KW-1185">Reference proteome</keyword>
<dbReference type="RefSeq" id="WP_246587592.1">
    <property type="nucleotide sequence ID" value="NZ_CP075585.1"/>
</dbReference>
<dbReference type="EMBL" id="CP075585">
    <property type="protein sequence ID" value="QZA58484.1"/>
    <property type="molecule type" value="Genomic_DNA"/>
</dbReference>
<dbReference type="PANTHER" id="PTHR11669:SF0">
    <property type="entry name" value="PROTEIN STICHEL-LIKE 2"/>
    <property type="match status" value="1"/>
</dbReference>
<keyword evidence="8" id="KW-0548">Nucleotidyltransferase</keyword>
<keyword evidence="8" id="KW-0808">Transferase</keyword>
<dbReference type="InterPro" id="IPR027417">
    <property type="entry name" value="P-loop_NTPase"/>
</dbReference>
<name>A0ABX8YYR7_9BACT</name>
<evidence type="ECO:0000313" key="12">
    <source>
        <dbReference type="Proteomes" id="UP000822862"/>
    </source>
</evidence>
<dbReference type="CDD" id="cd18137">
    <property type="entry name" value="HLD_clamp_pol_III_gamma_tau"/>
    <property type="match status" value="1"/>
</dbReference>
<dbReference type="Pfam" id="PF13177">
    <property type="entry name" value="DNA_pol3_delta2"/>
    <property type="match status" value="1"/>
</dbReference>
<dbReference type="PANTHER" id="PTHR11669">
    <property type="entry name" value="REPLICATION FACTOR C / DNA POLYMERASE III GAMMA-TAU SUBUNIT"/>
    <property type="match status" value="1"/>
</dbReference>
<gene>
    <name evidence="8" type="primary">dnaX</name>
    <name evidence="11" type="ORF">RHAB15C_0000358</name>
</gene>
<keyword evidence="5 8" id="KW-0067">ATP-binding</keyword>
<comment type="subunit">
    <text evidence="8">DNA polymerase III contains a core (composed of alpha, epsilon and theta chains) that associates with a tau subunit. This core dimerizes to form the POLIII' complex. PolIII' associates with the gamma complex (composed of gamma, delta, delta', psi and chi chains) and with the beta chain to form the complete DNA polymerase III complex.</text>
</comment>
<feature type="domain" description="AAA+ ATPase" evidence="10">
    <location>
        <begin position="35"/>
        <end position="187"/>
    </location>
</feature>
<evidence type="ECO:0000256" key="5">
    <source>
        <dbReference type="ARBA" id="ARBA00022840"/>
    </source>
</evidence>
<evidence type="ECO:0000256" key="1">
    <source>
        <dbReference type="ARBA" id="ARBA00006360"/>
    </source>
</evidence>
<dbReference type="SMART" id="SM00382">
    <property type="entry name" value="AAA"/>
    <property type="match status" value="1"/>
</dbReference>
<dbReference type="NCBIfam" id="TIGR02397">
    <property type="entry name" value="dnaX_nterm"/>
    <property type="match status" value="1"/>
</dbReference>
<keyword evidence="6 8" id="KW-0239">DNA-directed DNA polymerase</keyword>
<accession>A0ABX8YYR7</accession>